<comment type="similarity">
    <text evidence="1">Belongs to the TTC36 family.</text>
</comment>
<gene>
    <name evidence="2" type="ORF">G3M48_007334</name>
</gene>
<dbReference type="InterPro" id="IPR038906">
    <property type="entry name" value="TTC36"/>
</dbReference>
<dbReference type="GO" id="GO:0006570">
    <property type="term" value="P:tyrosine metabolic process"/>
    <property type="evidence" value="ECO:0007669"/>
    <property type="project" value="TreeGrafter"/>
</dbReference>
<proteinExistence type="inferred from homology"/>
<sequence>MAVHVDLSQRDMNVLEKMRDPDFNPEASLVLDERLPRDPHLTNPDLYDEVSARERAIIQSLQALETELAQTQALDSDERAVAGYRSAITQLGALIAAHPQYASARNNRAQATRRLYGDLMLLGVTTTASSSAASMPLLPAPDRAEKRAAAALALEDLDASVALLTPERLTTPMAPTAARTLSSALTQRGAVYLQTGKMLAAADHHRALDVDPGRRESAWSAHRFQEAASHDLALGGRYGNEIAKNLAVSVNPTAKLCGQIVREAMRKEYGPGFMGPEAEE</sequence>
<accession>A0AAW0S516</accession>
<dbReference type="PANTHER" id="PTHR21405">
    <property type="entry name" value="CDNA SEQUENCE BC021608"/>
    <property type="match status" value="1"/>
</dbReference>
<dbReference type="InterPro" id="IPR011990">
    <property type="entry name" value="TPR-like_helical_dom_sf"/>
</dbReference>
<dbReference type="PANTHER" id="PTHR21405:SF0">
    <property type="entry name" value="TETRATRICOPEPTIDE REPEAT PROTEIN 36"/>
    <property type="match status" value="1"/>
</dbReference>
<dbReference type="AlphaFoldDB" id="A0AAW0S516"/>
<reference evidence="2 3" key="1">
    <citation type="submission" date="2020-02" db="EMBL/GenBank/DDBJ databases">
        <title>Comparative genomics of the hypocrealean fungal genus Beauvera.</title>
        <authorList>
            <person name="Showalter D.N."/>
            <person name="Bushley K.E."/>
            <person name="Rehner S.A."/>
        </authorList>
    </citation>
    <scope>NUCLEOTIDE SEQUENCE [LARGE SCALE GENOMIC DNA]</scope>
    <source>
        <strain evidence="2 3">ARSEF4384</strain>
    </source>
</reference>
<evidence type="ECO:0000256" key="1">
    <source>
        <dbReference type="ARBA" id="ARBA00006995"/>
    </source>
</evidence>
<keyword evidence="3" id="KW-1185">Reference proteome</keyword>
<dbReference type="Proteomes" id="UP001397290">
    <property type="component" value="Unassembled WGS sequence"/>
</dbReference>
<name>A0AAW0S516_9HYPO</name>
<evidence type="ECO:0000313" key="2">
    <source>
        <dbReference type="EMBL" id="KAK8149368.1"/>
    </source>
</evidence>
<dbReference type="EMBL" id="JAAHCF010000052">
    <property type="protein sequence ID" value="KAK8149368.1"/>
    <property type="molecule type" value="Genomic_DNA"/>
</dbReference>
<organism evidence="2 3">
    <name type="scientific">Beauveria asiatica</name>
    <dbReference type="NCBI Taxonomy" id="1069075"/>
    <lineage>
        <taxon>Eukaryota</taxon>
        <taxon>Fungi</taxon>
        <taxon>Dikarya</taxon>
        <taxon>Ascomycota</taxon>
        <taxon>Pezizomycotina</taxon>
        <taxon>Sordariomycetes</taxon>
        <taxon>Hypocreomycetidae</taxon>
        <taxon>Hypocreales</taxon>
        <taxon>Cordycipitaceae</taxon>
        <taxon>Beauveria</taxon>
    </lineage>
</organism>
<evidence type="ECO:0008006" key="4">
    <source>
        <dbReference type="Google" id="ProtNLM"/>
    </source>
</evidence>
<protein>
    <recommendedName>
        <fullName evidence="4">Tetratricopeptide repeat protein 36</fullName>
    </recommendedName>
</protein>
<comment type="caution">
    <text evidence="2">The sequence shown here is derived from an EMBL/GenBank/DDBJ whole genome shotgun (WGS) entry which is preliminary data.</text>
</comment>
<dbReference type="Gene3D" id="1.25.40.10">
    <property type="entry name" value="Tetratricopeptide repeat domain"/>
    <property type="match status" value="1"/>
</dbReference>
<evidence type="ECO:0000313" key="3">
    <source>
        <dbReference type="Proteomes" id="UP001397290"/>
    </source>
</evidence>